<dbReference type="Pfam" id="PF01433">
    <property type="entry name" value="Peptidase_M1"/>
    <property type="match status" value="1"/>
</dbReference>
<dbReference type="GO" id="GO:0042277">
    <property type="term" value="F:peptide binding"/>
    <property type="evidence" value="ECO:0007669"/>
    <property type="project" value="TreeGrafter"/>
</dbReference>
<comment type="subunit">
    <text evidence="5">Homodimer; disulfide-linked.</text>
</comment>
<dbReference type="EMBL" id="CH933806">
    <property type="protein sequence ID" value="KRG01077.1"/>
    <property type="molecule type" value="Genomic_DNA"/>
</dbReference>
<feature type="active site" description="Proton acceptor" evidence="23">
    <location>
        <position position="451"/>
    </location>
</feature>
<gene>
    <name evidence="32" type="primary">Dmoj\GI24331</name>
    <name evidence="32" type="ORF">Dmoj_GI24331</name>
</gene>
<evidence type="ECO:0000256" key="18">
    <source>
        <dbReference type="ARBA" id="ARBA00023049"/>
    </source>
</evidence>
<feature type="transmembrane region" description="Helical" evidence="28">
    <location>
        <begin position="36"/>
        <end position="60"/>
    </location>
</feature>
<dbReference type="Gene3D" id="1.10.390.10">
    <property type="entry name" value="Neutral Protease Domain 2"/>
    <property type="match status" value="1"/>
</dbReference>
<keyword evidence="21" id="KW-0325">Glycoprotein</keyword>
<comment type="subcellular location">
    <subcellularLocation>
        <location evidence="3">Cell membrane</location>
        <topology evidence="3">Lipid-anchor</topology>
        <topology evidence="3">GPI-anchor</topology>
    </subcellularLocation>
    <subcellularLocation>
        <location evidence="2">Cell membrane</location>
        <topology evidence="2">Single-pass type II membrane protein</topology>
    </subcellularLocation>
</comment>
<dbReference type="PRINTS" id="PR00756">
    <property type="entry name" value="ALADIPTASE"/>
</dbReference>
<evidence type="ECO:0000256" key="21">
    <source>
        <dbReference type="ARBA" id="ARBA00023180"/>
    </source>
</evidence>
<evidence type="ECO:0000256" key="20">
    <source>
        <dbReference type="ARBA" id="ARBA00023157"/>
    </source>
</evidence>
<dbReference type="InterPro" id="IPR045357">
    <property type="entry name" value="Aminopeptidase_N-like_N"/>
</dbReference>
<dbReference type="GO" id="GO:0070006">
    <property type="term" value="F:metalloaminopeptidase activity"/>
    <property type="evidence" value="ECO:0007669"/>
    <property type="project" value="TreeGrafter"/>
</dbReference>
<evidence type="ECO:0000256" key="7">
    <source>
        <dbReference type="ARBA" id="ARBA00022438"/>
    </source>
</evidence>
<evidence type="ECO:0000256" key="26">
    <source>
        <dbReference type="PIRSR" id="PIRSR634016-4"/>
    </source>
</evidence>
<feature type="binding site" evidence="24">
    <location>
        <position position="278"/>
    </location>
    <ligand>
        <name>substrate</name>
    </ligand>
</feature>
<keyword evidence="16" id="KW-0735">Signal-anchor</keyword>
<evidence type="ECO:0000256" key="23">
    <source>
        <dbReference type="PIRSR" id="PIRSR634016-1"/>
    </source>
</evidence>
<dbReference type="GO" id="GO:0004230">
    <property type="term" value="F:glutamyl aminopeptidase activity"/>
    <property type="evidence" value="ECO:0007669"/>
    <property type="project" value="UniProtKB-EC"/>
</dbReference>
<feature type="site" description="Transition state stabilizer" evidence="26">
    <location>
        <position position="536"/>
    </location>
</feature>
<dbReference type="InterPro" id="IPR014782">
    <property type="entry name" value="Peptidase_M1_dom"/>
</dbReference>
<keyword evidence="11 28" id="KW-0812">Transmembrane</keyword>
<comment type="similarity">
    <text evidence="4">Belongs to the peptidase M1 family.</text>
</comment>
<keyword evidence="15" id="KW-0106">Calcium</keyword>
<comment type="catalytic activity">
    <reaction evidence="1">
        <text>Release of N-terminal glutamate (and to a lesser extent aspartate) from a peptide.</text>
        <dbReference type="EC" id="3.4.11.7"/>
    </reaction>
</comment>
<dbReference type="FunFam" id="2.60.40.1730:FF:000001">
    <property type="entry name" value="Leucyl-cystinyl aminopeptidase"/>
    <property type="match status" value="1"/>
</dbReference>
<feature type="binding site" evidence="24">
    <location>
        <begin position="414"/>
        <end position="418"/>
    </location>
    <ligand>
        <name>substrate</name>
    </ligand>
</feature>
<dbReference type="GO" id="GO:0005886">
    <property type="term" value="C:plasma membrane"/>
    <property type="evidence" value="ECO:0007669"/>
    <property type="project" value="UniProtKB-SubCell"/>
</dbReference>
<organism evidence="32 33">
    <name type="scientific">Drosophila mojavensis</name>
    <name type="common">Fruit fly</name>
    <dbReference type="NCBI Taxonomy" id="7230"/>
    <lineage>
        <taxon>Eukaryota</taxon>
        <taxon>Metazoa</taxon>
        <taxon>Ecdysozoa</taxon>
        <taxon>Arthropoda</taxon>
        <taxon>Hexapoda</taxon>
        <taxon>Insecta</taxon>
        <taxon>Pterygota</taxon>
        <taxon>Neoptera</taxon>
        <taxon>Endopterygota</taxon>
        <taxon>Diptera</taxon>
        <taxon>Brachycera</taxon>
        <taxon>Muscomorpha</taxon>
        <taxon>Ephydroidea</taxon>
        <taxon>Drosophilidae</taxon>
        <taxon>Drosophila</taxon>
    </lineage>
</organism>
<evidence type="ECO:0000259" key="30">
    <source>
        <dbReference type="Pfam" id="PF11838"/>
    </source>
</evidence>
<keyword evidence="22" id="KW-0449">Lipoprotein</keyword>
<dbReference type="GO" id="GO:0008270">
    <property type="term" value="F:zinc ion binding"/>
    <property type="evidence" value="ECO:0007669"/>
    <property type="project" value="InterPro"/>
</dbReference>
<evidence type="ECO:0000256" key="15">
    <source>
        <dbReference type="ARBA" id="ARBA00022837"/>
    </source>
</evidence>
<evidence type="ECO:0000256" key="13">
    <source>
        <dbReference type="ARBA" id="ARBA00022801"/>
    </source>
</evidence>
<dbReference type="FunFam" id="1.10.390.10:FF:000016">
    <property type="entry name" value="Glutamyl aminopeptidase"/>
    <property type="match status" value="1"/>
</dbReference>
<dbReference type="GO" id="GO:0098552">
    <property type="term" value="C:side of membrane"/>
    <property type="evidence" value="ECO:0007669"/>
    <property type="project" value="UniProtKB-KW"/>
</dbReference>
<dbReference type="GO" id="GO:0005737">
    <property type="term" value="C:cytoplasm"/>
    <property type="evidence" value="ECO:0007669"/>
    <property type="project" value="TreeGrafter"/>
</dbReference>
<dbReference type="PANTHER" id="PTHR11533">
    <property type="entry name" value="PROTEASE M1 ZINC METALLOPROTEASE"/>
    <property type="match status" value="1"/>
</dbReference>
<keyword evidence="9" id="KW-0336">GPI-anchor</keyword>
<dbReference type="Gene3D" id="1.25.50.20">
    <property type="match status" value="1"/>
</dbReference>
<proteinExistence type="inferred from homology"/>
<evidence type="ECO:0000256" key="10">
    <source>
        <dbReference type="ARBA" id="ARBA00022670"/>
    </source>
</evidence>
<keyword evidence="20" id="KW-1015">Disulfide bond</keyword>
<dbReference type="EC" id="3.4.11.7" evidence="6"/>
<comment type="cofactor">
    <cofactor evidence="25">
        <name>Zn(2+)</name>
        <dbReference type="ChEBI" id="CHEBI:29105"/>
    </cofactor>
    <text evidence="25">Binds 1 zinc ion per subunit.</text>
</comment>
<feature type="domain" description="Peptidase M1 membrane alanine aminopeptidase" evidence="29">
    <location>
        <begin position="378"/>
        <end position="597"/>
    </location>
</feature>
<dbReference type="Gene3D" id="2.60.40.1910">
    <property type="match status" value="1"/>
</dbReference>
<dbReference type="InterPro" id="IPR027268">
    <property type="entry name" value="Peptidase_M4/M1_CTD_sf"/>
</dbReference>
<keyword evidence="18" id="KW-0482">Metalloprotease</keyword>
<evidence type="ECO:0000256" key="3">
    <source>
        <dbReference type="ARBA" id="ARBA00004609"/>
    </source>
</evidence>
<dbReference type="GO" id="GO:0043171">
    <property type="term" value="P:peptide catabolic process"/>
    <property type="evidence" value="ECO:0007669"/>
    <property type="project" value="TreeGrafter"/>
</dbReference>
<keyword evidence="10" id="KW-0645">Protease</keyword>
<evidence type="ECO:0000256" key="25">
    <source>
        <dbReference type="PIRSR" id="PIRSR634016-3"/>
    </source>
</evidence>
<protein>
    <recommendedName>
        <fullName evidence="6">glutamyl aminopeptidase</fullName>
        <ecNumber evidence="6">3.4.11.7</ecNumber>
    </recommendedName>
</protein>
<feature type="compositionally biased region" description="Basic and acidic residues" evidence="27">
    <location>
        <begin position="16"/>
        <end position="26"/>
    </location>
</feature>
<sequence length="1027" mass="117118">MYATKNVRPRSSLSTDDNHRIKDTTRVHKKSPSNTVLTLVAFCVFLLVLCTFLLGALVYVGKNIAEEHQKQQASTAGSLTVFNDTVRTIYVDRDQLLSTKPILSVLSDNRAYTTQVPTTRKVHAMAAISPEIRAVSRVLQKLTYRLPKALQPQKYKLDLRPDFNAKSYTGNISIYLQVLDPIAFIPVHINQLNVSHGQLQRLDDSGAPLAEIKPTLSFAHPDLEYWVSEFDQPLEVGNYTLHLKFNGSLVDRLTGMYQSSYYDSLTNRSRHIISTKFEPTYARRAFPCFDEPHLKAQFVITVARPSGNEYHVLSNMPVASEHNEGDLTEVTFEETVPMSTYLAAFVVSDFAHISKKIGGTNIDISVFAPKAQISKAQYALDTGAGVIEYYIDMFNISYPLPKLDMVAIPDFVSGAMENWGLVTYRETALLYDEKTSSSANKQRVATVVAHELAHQWFGNLVTMKWWNDLWLNEGFASFIEYKGVQYMHADWDMLNQFVIDELHPVLRIDSTLASHPIVKTIESPAEITEYFDTITYSKGASLVRMLENLVTEEKLKNATTRYLNRHIYSTATTEDYLTAVEEEEGLDFDVKQIMQTWTEQMGLPVVEVVKDGNNYRLKQKRFLANQDDYNVEVEPSSFNYRWSIPITYITSADSTPKTTIFNYNDNQLVISVPSTVSWVKFNKDQVGYYRVNYAEEQWKTLLEALKNSREDFSTADRAHLLNDANALADAAQLDYTIALDLSTYLEEEKDYVPWSVGTASLTSLRNRVYYTSLYKNFTTYARKLLSPIVEKLTFTVGTDHLENKLRNKVLNAACGVGHESSLQQAATLFQQWLTNPDTRPNPDVRDVVYFYGLQEVNTEAAWDQVWELYLSEPDAQEKVKLMSALTAIKVPWLLHRYINLAWDEKNVRRQDYFSLLGQISANPVGQSLVWDYVRENWEQLVERYGINERTLGNLIPTITGRFATQTKLEEMQQFFAKYPEAGAGTAARQRALETVKANIKWLELNQSQVGKWLANYVQQAAVSNRIN</sequence>
<evidence type="ECO:0000313" key="33">
    <source>
        <dbReference type="Proteomes" id="UP000009192"/>
    </source>
</evidence>
<dbReference type="Gene3D" id="2.60.40.1730">
    <property type="entry name" value="tricorn interacting facor f3 domain"/>
    <property type="match status" value="1"/>
</dbReference>
<evidence type="ECO:0000256" key="22">
    <source>
        <dbReference type="ARBA" id="ARBA00023288"/>
    </source>
</evidence>
<evidence type="ECO:0000313" key="32">
    <source>
        <dbReference type="EMBL" id="KRG01077.1"/>
    </source>
</evidence>
<feature type="region of interest" description="Disordered" evidence="27">
    <location>
        <begin position="1"/>
        <end position="26"/>
    </location>
</feature>
<keyword evidence="17 28" id="KW-1133">Transmembrane helix</keyword>
<dbReference type="AlphaFoldDB" id="A0A0Q9WZE0"/>
<reference evidence="32 33" key="1">
    <citation type="journal article" date="2007" name="Nature">
        <title>Evolution of genes and genomes on the Drosophila phylogeny.</title>
        <authorList>
            <consortium name="Drosophila 12 Genomes Consortium"/>
            <person name="Clark A.G."/>
            <person name="Eisen M.B."/>
            <person name="Smith D.R."/>
            <person name="Bergman C.M."/>
            <person name="Oliver B."/>
            <person name="Markow T.A."/>
            <person name="Kaufman T.C."/>
            <person name="Kellis M."/>
            <person name="Gelbart W."/>
            <person name="Iyer V.N."/>
            <person name="Pollard D.A."/>
            <person name="Sackton T.B."/>
            <person name="Larracuente A.M."/>
            <person name="Singh N.D."/>
            <person name="Abad J.P."/>
            <person name="Abt D.N."/>
            <person name="Adryan B."/>
            <person name="Aguade M."/>
            <person name="Akashi H."/>
            <person name="Anderson W.W."/>
            <person name="Aquadro C.F."/>
            <person name="Ardell D.H."/>
            <person name="Arguello R."/>
            <person name="Artieri C.G."/>
            <person name="Barbash D.A."/>
            <person name="Barker D."/>
            <person name="Barsanti P."/>
            <person name="Batterham P."/>
            <person name="Batzoglou S."/>
            <person name="Begun D."/>
            <person name="Bhutkar A."/>
            <person name="Blanco E."/>
            <person name="Bosak S.A."/>
            <person name="Bradley R.K."/>
            <person name="Brand A.D."/>
            <person name="Brent M.R."/>
            <person name="Brooks A.N."/>
            <person name="Brown R.H."/>
            <person name="Butlin R.K."/>
            <person name="Caggese C."/>
            <person name="Calvi B.R."/>
            <person name="Bernardo de Carvalho A."/>
            <person name="Caspi A."/>
            <person name="Castrezana S."/>
            <person name="Celniker S.E."/>
            <person name="Chang J.L."/>
            <person name="Chapple C."/>
            <person name="Chatterji S."/>
            <person name="Chinwalla A."/>
            <person name="Civetta A."/>
            <person name="Clifton S.W."/>
            <person name="Comeron J.M."/>
            <person name="Costello J.C."/>
            <person name="Coyne J.A."/>
            <person name="Daub J."/>
            <person name="David R.G."/>
            <person name="Delcher A.L."/>
            <person name="Delehaunty K."/>
            <person name="Do C.B."/>
            <person name="Ebling H."/>
            <person name="Edwards K."/>
            <person name="Eickbush T."/>
            <person name="Evans J.D."/>
            <person name="Filipski A."/>
            <person name="Findeiss S."/>
            <person name="Freyhult E."/>
            <person name="Fulton L."/>
            <person name="Fulton R."/>
            <person name="Garcia A.C."/>
            <person name="Gardiner A."/>
            <person name="Garfield D.A."/>
            <person name="Garvin B.E."/>
            <person name="Gibson G."/>
            <person name="Gilbert D."/>
            <person name="Gnerre S."/>
            <person name="Godfrey J."/>
            <person name="Good R."/>
            <person name="Gotea V."/>
            <person name="Gravely B."/>
            <person name="Greenberg A.J."/>
            <person name="Griffiths-Jones S."/>
            <person name="Gross S."/>
            <person name="Guigo R."/>
            <person name="Gustafson E.A."/>
            <person name="Haerty W."/>
            <person name="Hahn M.W."/>
            <person name="Halligan D.L."/>
            <person name="Halpern A.L."/>
            <person name="Halter G.M."/>
            <person name="Han M.V."/>
            <person name="Heger A."/>
            <person name="Hillier L."/>
            <person name="Hinrichs A.S."/>
            <person name="Holmes I."/>
            <person name="Hoskins R.A."/>
            <person name="Hubisz M.J."/>
            <person name="Hultmark D."/>
            <person name="Huntley M.A."/>
            <person name="Jaffe D.B."/>
            <person name="Jagadeeshan S."/>
            <person name="Jeck W.R."/>
            <person name="Johnson J."/>
            <person name="Jones C.D."/>
            <person name="Jordan W.C."/>
            <person name="Karpen G.H."/>
            <person name="Kataoka E."/>
            <person name="Keightley P.D."/>
            <person name="Kheradpour P."/>
            <person name="Kirkness E.F."/>
            <person name="Koerich L.B."/>
            <person name="Kristiansen K."/>
            <person name="Kudrna D."/>
            <person name="Kulathinal R.J."/>
            <person name="Kumar S."/>
            <person name="Kwok R."/>
            <person name="Lander E."/>
            <person name="Langley C.H."/>
            <person name="Lapoint R."/>
            <person name="Lazzaro B.P."/>
            <person name="Lee S.J."/>
            <person name="Levesque L."/>
            <person name="Li R."/>
            <person name="Lin C.F."/>
            <person name="Lin M.F."/>
            <person name="Lindblad-Toh K."/>
            <person name="Llopart A."/>
            <person name="Long M."/>
            <person name="Low L."/>
            <person name="Lozovsky E."/>
            <person name="Lu J."/>
            <person name="Luo M."/>
            <person name="Machado C.A."/>
            <person name="Makalowski W."/>
            <person name="Marzo M."/>
            <person name="Matsuda M."/>
            <person name="Matzkin L."/>
            <person name="McAllister B."/>
            <person name="McBride C.S."/>
            <person name="McKernan B."/>
            <person name="McKernan K."/>
            <person name="Mendez-Lago M."/>
            <person name="Minx P."/>
            <person name="Mollenhauer M.U."/>
            <person name="Montooth K."/>
            <person name="Mount S.M."/>
            <person name="Mu X."/>
            <person name="Myers E."/>
            <person name="Negre B."/>
            <person name="Newfeld S."/>
            <person name="Nielsen R."/>
            <person name="Noor M.A."/>
            <person name="O'Grady P."/>
            <person name="Pachter L."/>
            <person name="Papaceit M."/>
            <person name="Parisi M.J."/>
            <person name="Parisi M."/>
            <person name="Parts L."/>
            <person name="Pedersen J.S."/>
            <person name="Pesole G."/>
            <person name="Phillippy A.M."/>
            <person name="Ponting C.P."/>
            <person name="Pop M."/>
            <person name="Porcelli D."/>
            <person name="Powell J.R."/>
            <person name="Prohaska S."/>
            <person name="Pruitt K."/>
            <person name="Puig M."/>
            <person name="Quesneville H."/>
            <person name="Ram K.R."/>
            <person name="Rand D."/>
            <person name="Rasmussen M.D."/>
            <person name="Reed L.K."/>
            <person name="Reenan R."/>
            <person name="Reily A."/>
            <person name="Remington K.A."/>
            <person name="Rieger T.T."/>
            <person name="Ritchie M.G."/>
            <person name="Robin C."/>
            <person name="Rogers Y.H."/>
            <person name="Rohde C."/>
            <person name="Rozas J."/>
            <person name="Rubenfield M.J."/>
            <person name="Ruiz A."/>
            <person name="Russo S."/>
            <person name="Salzberg S.L."/>
            <person name="Sanchez-Gracia A."/>
            <person name="Saranga D.J."/>
            <person name="Sato H."/>
            <person name="Schaeffer S.W."/>
            <person name="Schatz M.C."/>
            <person name="Schlenke T."/>
            <person name="Schwartz R."/>
            <person name="Segarra C."/>
            <person name="Singh R.S."/>
            <person name="Sirot L."/>
            <person name="Sirota M."/>
            <person name="Sisneros N.B."/>
            <person name="Smith C.D."/>
            <person name="Smith T.F."/>
            <person name="Spieth J."/>
            <person name="Stage D.E."/>
            <person name="Stark A."/>
            <person name="Stephan W."/>
            <person name="Strausberg R.L."/>
            <person name="Strempel S."/>
            <person name="Sturgill D."/>
            <person name="Sutton G."/>
            <person name="Sutton G.G."/>
            <person name="Tao W."/>
            <person name="Teichmann S."/>
            <person name="Tobari Y.N."/>
            <person name="Tomimura Y."/>
            <person name="Tsolas J.M."/>
            <person name="Valente V.L."/>
            <person name="Venter E."/>
            <person name="Venter J.C."/>
            <person name="Vicario S."/>
            <person name="Vieira F.G."/>
            <person name="Vilella A.J."/>
            <person name="Villasante A."/>
            <person name="Walenz B."/>
            <person name="Wang J."/>
            <person name="Wasserman M."/>
            <person name="Watts T."/>
            <person name="Wilson D."/>
            <person name="Wilson R.K."/>
            <person name="Wing R.A."/>
            <person name="Wolfner M.F."/>
            <person name="Wong A."/>
            <person name="Wong G.K."/>
            <person name="Wu C.I."/>
            <person name="Wu G."/>
            <person name="Yamamoto D."/>
            <person name="Yang H.P."/>
            <person name="Yang S.P."/>
            <person name="Yorke J.A."/>
            <person name="Yoshida K."/>
            <person name="Zdobnov E."/>
            <person name="Zhang P."/>
            <person name="Zhang Y."/>
            <person name="Zimin A.V."/>
            <person name="Baldwin J."/>
            <person name="Abdouelleil A."/>
            <person name="Abdulkadir J."/>
            <person name="Abebe A."/>
            <person name="Abera B."/>
            <person name="Abreu J."/>
            <person name="Acer S.C."/>
            <person name="Aftuck L."/>
            <person name="Alexander A."/>
            <person name="An P."/>
            <person name="Anderson E."/>
            <person name="Anderson S."/>
            <person name="Arachi H."/>
            <person name="Azer M."/>
            <person name="Bachantsang P."/>
            <person name="Barry A."/>
            <person name="Bayul T."/>
            <person name="Berlin A."/>
            <person name="Bessette D."/>
            <person name="Bloom T."/>
            <person name="Blye J."/>
            <person name="Boguslavskiy L."/>
            <person name="Bonnet C."/>
            <person name="Boukhgalter B."/>
            <person name="Bourzgui I."/>
            <person name="Brown A."/>
            <person name="Cahill P."/>
            <person name="Channer S."/>
            <person name="Cheshatsang Y."/>
            <person name="Chuda L."/>
            <person name="Citroen M."/>
            <person name="Collymore A."/>
            <person name="Cooke P."/>
            <person name="Costello M."/>
            <person name="D'Aco K."/>
            <person name="Daza R."/>
            <person name="De Haan G."/>
            <person name="DeGray S."/>
            <person name="DeMaso C."/>
            <person name="Dhargay N."/>
            <person name="Dooley K."/>
            <person name="Dooley E."/>
            <person name="Doricent M."/>
            <person name="Dorje P."/>
            <person name="Dorjee K."/>
            <person name="Dupes A."/>
            <person name="Elong R."/>
            <person name="Falk J."/>
            <person name="Farina A."/>
            <person name="Faro S."/>
            <person name="Ferguson D."/>
            <person name="Fisher S."/>
            <person name="Foley C.D."/>
            <person name="Franke A."/>
            <person name="Friedrich D."/>
            <person name="Gadbois L."/>
            <person name="Gearin G."/>
            <person name="Gearin C.R."/>
            <person name="Giannoukos G."/>
            <person name="Goode T."/>
            <person name="Graham J."/>
            <person name="Grandbois E."/>
            <person name="Grewal S."/>
            <person name="Gyaltsen K."/>
            <person name="Hafez N."/>
            <person name="Hagos B."/>
            <person name="Hall J."/>
            <person name="Henson C."/>
            <person name="Hollinger A."/>
            <person name="Honan T."/>
            <person name="Huard M.D."/>
            <person name="Hughes L."/>
            <person name="Hurhula B."/>
            <person name="Husby M.E."/>
            <person name="Kamat A."/>
            <person name="Kanga B."/>
            <person name="Kashin S."/>
            <person name="Khazanovich D."/>
            <person name="Kisner P."/>
            <person name="Lance K."/>
            <person name="Lara M."/>
            <person name="Lee W."/>
            <person name="Lennon N."/>
            <person name="Letendre F."/>
            <person name="LeVine R."/>
            <person name="Lipovsky A."/>
            <person name="Liu X."/>
            <person name="Liu J."/>
            <person name="Liu S."/>
            <person name="Lokyitsang T."/>
            <person name="Lokyitsang Y."/>
            <person name="Lubonja R."/>
            <person name="Lui A."/>
            <person name="MacDonald P."/>
            <person name="Magnisalis V."/>
            <person name="Maru K."/>
            <person name="Matthews C."/>
            <person name="McCusker W."/>
            <person name="McDonough S."/>
            <person name="Mehta T."/>
            <person name="Meldrim J."/>
            <person name="Meneus L."/>
            <person name="Mihai O."/>
            <person name="Mihalev A."/>
            <person name="Mihova T."/>
            <person name="Mittelman R."/>
            <person name="Mlenga V."/>
            <person name="Montmayeur A."/>
            <person name="Mulrain L."/>
            <person name="Navidi A."/>
            <person name="Naylor J."/>
            <person name="Negash T."/>
            <person name="Nguyen T."/>
            <person name="Nguyen N."/>
            <person name="Nicol R."/>
            <person name="Norbu C."/>
            <person name="Norbu N."/>
            <person name="Novod N."/>
            <person name="O'Neill B."/>
            <person name="Osman S."/>
            <person name="Markiewicz E."/>
            <person name="Oyono O.L."/>
            <person name="Patti C."/>
            <person name="Phunkhang P."/>
            <person name="Pierre F."/>
            <person name="Priest M."/>
            <person name="Raghuraman S."/>
            <person name="Rege F."/>
            <person name="Reyes R."/>
            <person name="Rise C."/>
            <person name="Rogov P."/>
            <person name="Ross K."/>
            <person name="Ryan E."/>
            <person name="Settipalli S."/>
            <person name="Shea T."/>
            <person name="Sherpa N."/>
            <person name="Shi L."/>
            <person name="Shih D."/>
            <person name="Sparrow T."/>
            <person name="Spaulding J."/>
            <person name="Stalker J."/>
            <person name="Stange-Thomann N."/>
            <person name="Stavropoulos S."/>
            <person name="Stone C."/>
            <person name="Strader C."/>
            <person name="Tesfaye S."/>
            <person name="Thomson T."/>
            <person name="Thoulutsang Y."/>
            <person name="Thoulutsang D."/>
            <person name="Topham K."/>
            <person name="Topping I."/>
            <person name="Tsamla T."/>
            <person name="Vassiliev H."/>
            <person name="Vo A."/>
            <person name="Wangchuk T."/>
            <person name="Wangdi T."/>
            <person name="Weiand M."/>
            <person name="Wilkinson J."/>
            <person name="Wilson A."/>
            <person name="Yadav S."/>
            <person name="Young G."/>
            <person name="Yu Q."/>
            <person name="Zembek L."/>
            <person name="Zhong D."/>
            <person name="Zimmer A."/>
            <person name="Zwirko Z."/>
            <person name="Jaffe D.B."/>
            <person name="Alvarez P."/>
            <person name="Brockman W."/>
            <person name="Butler J."/>
            <person name="Chin C."/>
            <person name="Gnerre S."/>
            <person name="Grabherr M."/>
            <person name="Kleber M."/>
            <person name="Mauceli E."/>
            <person name="MacCallum I."/>
        </authorList>
    </citation>
    <scope>NUCLEOTIDE SEQUENCE [LARGE SCALE GENOMIC DNA]</scope>
    <source>
        <strain evidence="33">Tucson 15081-1352.22</strain>
    </source>
</reference>
<dbReference type="InterPro" id="IPR042097">
    <property type="entry name" value="Aminopeptidase_N-like_N_sf"/>
</dbReference>
<keyword evidence="8" id="KW-1003">Cell membrane</keyword>
<feature type="binding site" evidence="25">
    <location>
        <position position="473"/>
    </location>
    <ligand>
        <name>Zn(2+)</name>
        <dbReference type="ChEBI" id="CHEBI:29105"/>
        <note>catalytic</note>
    </ligand>
</feature>
<feature type="binding site" evidence="25">
    <location>
        <position position="454"/>
    </location>
    <ligand>
        <name>Zn(2+)</name>
        <dbReference type="ChEBI" id="CHEBI:29105"/>
        <note>catalytic</note>
    </ligand>
</feature>
<evidence type="ECO:0000256" key="2">
    <source>
        <dbReference type="ARBA" id="ARBA00004401"/>
    </source>
</evidence>
<feature type="domain" description="Aminopeptidase N-like N-terminal" evidence="31">
    <location>
        <begin position="151"/>
        <end position="342"/>
    </location>
</feature>
<evidence type="ECO:0000256" key="4">
    <source>
        <dbReference type="ARBA" id="ARBA00010136"/>
    </source>
</evidence>
<evidence type="ECO:0000256" key="16">
    <source>
        <dbReference type="ARBA" id="ARBA00022968"/>
    </source>
</evidence>
<evidence type="ECO:0000256" key="11">
    <source>
        <dbReference type="ARBA" id="ARBA00022692"/>
    </source>
</evidence>
<evidence type="ECO:0000256" key="6">
    <source>
        <dbReference type="ARBA" id="ARBA00012567"/>
    </source>
</evidence>
<name>A0A0Q9WZE0_DROMO</name>
<keyword evidence="7" id="KW-0031">Aminopeptidase</keyword>
<dbReference type="SUPFAM" id="SSF55486">
    <property type="entry name" value="Metalloproteases ('zincins'), catalytic domain"/>
    <property type="match status" value="1"/>
</dbReference>
<feature type="binding site" evidence="25">
    <location>
        <position position="450"/>
    </location>
    <ligand>
        <name>Zn(2+)</name>
        <dbReference type="ChEBI" id="CHEBI:29105"/>
        <note>catalytic</note>
    </ligand>
</feature>
<evidence type="ECO:0000259" key="29">
    <source>
        <dbReference type="Pfam" id="PF01433"/>
    </source>
</evidence>
<evidence type="ECO:0000256" key="19">
    <source>
        <dbReference type="ARBA" id="ARBA00023136"/>
    </source>
</evidence>
<evidence type="ECO:0000256" key="9">
    <source>
        <dbReference type="ARBA" id="ARBA00022622"/>
    </source>
</evidence>
<feature type="binding site" evidence="24">
    <location>
        <position position="949"/>
    </location>
    <ligand>
        <name>substrate</name>
    </ligand>
</feature>
<dbReference type="GO" id="GO:0006508">
    <property type="term" value="P:proteolysis"/>
    <property type="evidence" value="ECO:0007669"/>
    <property type="project" value="UniProtKB-KW"/>
</dbReference>
<dbReference type="PANTHER" id="PTHR11533:SF276">
    <property type="entry name" value="GLUTAMYL AMINOPEPTIDASE"/>
    <property type="match status" value="1"/>
</dbReference>
<dbReference type="Pfam" id="PF11838">
    <property type="entry name" value="ERAP1_C"/>
    <property type="match status" value="1"/>
</dbReference>
<dbReference type="InterPro" id="IPR001930">
    <property type="entry name" value="Peptidase_M1"/>
</dbReference>
<dbReference type="InterPro" id="IPR034016">
    <property type="entry name" value="M1_APN-typ"/>
</dbReference>
<evidence type="ECO:0000256" key="14">
    <source>
        <dbReference type="ARBA" id="ARBA00022833"/>
    </source>
</evidence>
<dbReference type="InterPro" id="IPR024571">
    <property type="entry name" value="ERAP1-like_C_dom"/>
</dbReference>
<keyword evidence="14 25" id="KW-0862">Zinc</keyword>
<feature type="domain" description="ERAP1-like C-terminal" evidence="30">
    <location>
        <begin position="678"/>
        <end position="996"/>
    </location>
</feature>
<evidence type="ECO:0000259" key="31">
    <source>
        <dbReference type="Pfam" id="PF17900"/>
    </source>
</evidence>
<evidence type="ECO:0000256" key="28">
    <source>
        <dbReference type="SAM" id="Phobius"/>
    </source>
</evidence>
<keyword evidence="33" id="KW-1185">Reference proteome</keyword>
<dbReference type="InterPro" id="IPR050344">
    <property type="entry name" value="Peptidase_M1_aminopeptidases"/>
</dbReference>
<keyword evidence="12 25" id="KW-0479">Metal-binding</keyword>
<accession>A0A0Q9WZE0</accession>
<dbReference type="OrthoDB" id="510539at2759"/>
<evidence type="ECO:0000256" key="24">
    <source>
        <dbReference type="PIRSR" id="PIRSR634016-2"/>
    </source>
</evidence>
<evidence type="ECO:0000256" key="17">
    <source>
        <dbReference type="ARBA" id="ARBA00022989"/>
    </source>
</evidence>
<dbReference type="Proteomes" id="UP000009192">
    <property type="component" value="Unassembled WGS sequence"/>
</dbReference>
<dbReference type="FunFam" id="2.60.40.1910:FF:000003">
    <property type="entry name" value="Aminopeptidase"/>
    <property type="match status" value="1"/>
</dbReference>
<keyword evidence="13" id="KW-0378">Hydrolase</keyword>
<evidence type="ECO:0000256" key="12">
    <source>
        <dbReference type="ARBA" id="ARBA00022723"/>
    </source>
</evidence>
<dbReference type="CDD" id="cd09601">
    <property type="entry name" value="M1_APN-Q_like"/>
    <property type="match status" value="1"/>
</dbReference>
<dbReference type="Pfam" id="PF17900">
    <property type="entry name" value="Peptidase_M1_N"/>
    <property type="match status" value="1"/>
</dbReference>
<evidence type="ECO:0000256" key="8">
    <source>
        <dbReference type="ARBA" id="ARBA00022475"/>
    </source>
</evidence>
<keyword evidence="19 28" id="KW-0472">Membrane</keyword>
<evidence type="ECO:0000256" key="27">
    <source>
        <dbReference type="SAM" id="MobiDB-lite"/>
    </source>
</evidence>
<dbReference type="FunFam" id="1.25.50.20:FF:000001">
    <property type="entry name" value="Aminopeptidase"/>
    <property type="match status" value="1"/>
</dbReference>
<dbReference type="SUPFAM" id="SSF63737">
    <property type="entry name" value="Leukotriene A4 hydrolase N-terminal domain"/>
    <property type="match status" value="1"/>
</dbReference>
<dbReference type="GO" id="GO:0005615">
    <property type="term" value="C:extracellular space"/>
    <property type="evidence" value="ECO:0007669"/>
    <property type="project" value="TreeGrafter"/>
</dbReference>
<evidence type="ECO:0000256" key="1">
    <source>
        <dbReference type="ARBA" id="ARBA00001703"/>
    </source>
</evidence>
<evidence type="ECO:0000256" key="5">
    <source>
        <dbReference type="ARBA" id="ARBA00011748"/>
    </source>
</evidence>